<evidence type="ECO:0000259" key="1">
    <source>
        <dbReference type="PROSITE" id="PS50801"/>
    </source>
</evidence>
<proteinExistence type="predicted"/>
<dbReference type="AlphaFoldDB" id="A0A098VUD5"/>
<dbReference type="Proteomes" id="UP000029725">
    <property type="component" value="Unassembled WGS sequence"/>
</dbReference>
<keyword evidence="3" id="KW-1185">Reference proteome</keyword>
<comment type="caution">
    <text evidence="2">The sequence shown here is derived from an EMBL/GenBank/DDBJ whole genome shotgun (WGS) entry which is preliminary data.</text>
</comment>
<dbReference type="HOGENOM" id="CLU_1441379_0_0_1"/>
<evidence type="ECO:0000313" key="2">
    <source>
        <dbReference type="EMBL" id="KGG52424.1"/>
    </source>
</evidence>
<sequence>MTIFEIKEPLTPSTAESFKKILNKKLENILKKSSKKTRVLIVDCSFVNCCENIQNVRYGASMEFLFPYPIPYSMVNTRRKGSTFGNQMFIIAILLKFYLETEMKGLSEPPLFFKKENIYSTLELYAYGELEKTKRETKSSVLKLFRILSEKIYENDDNLKAFLKHVVIENIKTSSDRLVSSPAEFILS</sequence>
<name>A0A098VUD5_9MICR</name>
<dbReference type="EMBL" id="JMKJ01000083">
    <property type="protein sequence ID" value="KGG52424.1"/>
    <property type="molecule type" value="Genomic_DNA"/>
</dbReference>
<dbReference type="GeneID" id="25258694"/>
<protein>
    <recommendedName>
        <fullName evidence="1">STAS domain-containing protein</fullName>
    </recommendedName>
</protein>
<dbReference type="PROSITE" id="PS50801">
    <property type="entry name" value="STAS"/>
    <property type="match status" value="1"/>
</dbReference>
<accession>A0A098VUD5</accession>
<dbReference type="VEuPathDB" id="MicrosporidiaDB:DI09_175p50"/>
<gene>
    <name evidence="2" type="ORF">DI09_175p50</name>
</gene>
<organism evidence="2 3">
    <name type="scientific">Mitosporidium daphniae</name>
    <dbReference type="NCBI Taxonomy" id="1485682"/>
    <lineage>
        <taxon>Eukaryota</taxon>
        <taxon>Fungi</taxon>
        <taxon>Fungi incertae sedis</taxon>
        <taxon>Microsporidia</taxon>
        <taxon>Mitosporidium</taxon>
    </lineage>
</organism>
<evidence type="ECO:0000313" key="3">
    <source>
        <dbReference type="Proteomes" id="UP000029725"/>
    </source>
</evidence>
<reference evidence="2 3" key="1">
    <citation type="submission" date="2014-04" db="EMBL/GenBank/DDBJ databases">
        <title>A new species of microsporidia sheds light on the evolution of extreme parasitism.</title>
        <authorList>
            <person name="Haag K.L."/>
            <person name="James T.Y."/>
            <person name="Larsson R."/>
            <person name="Schaer T.M."/>
            <person name="Refardt D."/>
            <person name="Pombert J.-F."/>
            <person name="Ebert D."/>
        </authorList>
    </citation>
    <scope>NUCLEOTIDE SEQUENCE [LARGE SCALE GENOMIC DNA]</scope>
    <source>
        <strain evidence="2 3">UGP3</strain>
        <tissue evidence="2">Spores</tissue>
    </source>
</reference>
<feature type="domain" description="STAS" evidence="1">
    <location>
        <begin position="1"/>
        <end position="47"/>
    </location>
</feature>
<dbReference type="InterPro" id="IPR002645">
    <property type="entry name" value="STAS_dom"/>
</dbReference>
<dbReference type="RefSeq" id="XP_013238860.1">
    <property type="nucleotide sequence ID" value="XM_013383406.1"/>
</dbReference>